<dbReference type="GO" id="GO:0004715">
    <property type="term" value="F:non-membrane spanning protein tyrosine kinase activity"/>
    <property type="evidence" value="ECO:0007669"/>
    <property type="project" value="UniProtKB-EC"/>
</dbReference>
<sequence>MAWFNRKSKKALSNQSIRQGVALVADYDPSGRISEEYRTLRTNISFSKAGGNIKTIVLTSDSASEGKATVSANLAVTFAAQGLKTILVDLDMRRPTVNATFGIQNTGGLVKILTEQSEDLESLLPIYSKTTSIENLAVLTSGPTPPNPSELLGSERMKQLLTILGRDYDRIILDTPPVLTVTDAQIVASNADATILVVPYGQADKAAVADAKELLQKVNANIIGVVMNRMPEQNGSAYYYGGYYK</sequence>
<dbReference type="NCBIfam" id="TIGR01007">
    <property type="entry name" value="eps_fam"/>
    <property type="match status" value="1"/>
</dbReference>
<reference evidence="16" key="1">
    <citation type="journal article" date="2019" name="Int. J. Syst. Evol. Microbiol.">
        <title>The Global Catalogue of Microorganisms (GCM) 10K type strain sequencing project: providing services to taxonomists for standard genome sequencing and annotation.</title>
        <authorList>
            <consortium name="The Broad Institute Genomics Platform"/>
            <consortium name="The Broad Institute Genome Sequencing Center for Infectious Disease"/>
            <person name="Wu L."/>
            <person name="Ma J."/>
        </authorList>
    </citation>
    <scope>NUCLEOTIDE SEQUENCE [LARGE SCALE GENOMIC DNA]</scope>
    <source>
        <strain evidence="16">CCM 8911</strain>
    </source>
</reference>
<evidence type="ECO:0000256" key="4">
    <source>
        <dbReference type="ARBA" id="ARBA00019200"/>
    </source>
</evidence>
<dbReference type="InterPro" id="IPR027417">
    <property type="entry name" value="P-loop_NTPase"/>
</dbReference>
<comment type="function">
    <text evidence="12">Involved in the regulation of capsular polysaccharide biosynthesis. Autophosphorylation of CpsD attenuates its activity and reduces the level of encapsulation. May be part of a complex that directs the coordinated polymerization and export to the cell surface of the capsular polysaccharide.</text>
</comment>
<evidence type="ECO:0000256" key="5">
    <source>
        <dbReference type="ARBA" id="ARBA00022679"/>
    </source>
</evidence>
<dbReference type="PANTHER" id="PTHR32309:SF13">
    <property type="entry name" value="FERRIC ENTEROBACTIN TRANSPORT PROTEIN FEPE"/>
    <property type="match status" value="1"/>
</dbReference>
<dbReference type="InterPro" id="IPR005702">
    <property type="entry name" value="Wzc-like_C"/>
</dbReference>
<comment type="caution">
    <text evidence="15">The sequence shown here is derived from an EMBL/GenBank/DDBJ whole genome shotgun (WGS) entry which is preliminary data.</text>
</comment>
<dbReference type="EC" id="2.7.10.2" evidence="3"/>
<dbReference type="EMBL" id="JBHTMO010000025">
    <property type="protein sequence ID" value="MFD1393591.1"/>
    <property type="molecule type" value="Genomic_DNA"/>
</dbReference>
<dbReference type="SUPFAM" id="SSF52540">
    <property type="entry name" value="P-loop containing nucleoside triphosphate hydrolases"/>
    <property type="match status" value="1"/>
</dbReference>
<comment type="similarity">
    <text evidence="2">Belongs to the CpsD/CapB family.</text>
</comment>
<gene>
    <name evidence="15" type="ORF">ACFQ3L_08450</name>
</gene>
<protein>
    <recommendedName>
        <fullName evidence="4">Tyrosine-protein kinase CpsD</fullName>
        <ecNumber evidence="3">2.7.10.2</ecNumber>
    </recommendedName>
</protein>
<accession>A0ABW4B9I5</accession>
<keyword evidence="16" id="KW-1185">Reference proteome</keyword>
<evidence type="ECO:0000256" key="8">
    <source>
        <dbReference type="ARBA" id="ARBA00022840"/>
    </source>
</evidence>
<evidence type="ECO:0000256" key="3">
    <source>
        <dbReference type="ARBA" id="ARBA00011903"/>
    </source>
</evidence>
<evidence type="ECO:0000256" key="1">
    <source>
        <dbReference type="ARBA" id="ARBA00005132"/>
    </source>
</evidence>
<dbReference type="InterPro" id="IPR050445">
    <property type="entry name" value="Bact_polysacc_biosynth/exp"/>
</dbReference>
<evidence type="ECO:0000259" key="14">
    <source>
        <dbReference type="Pfam" id="PF13614"/>
    </source>
</evidence>
<evidence type="ECO:0000256" key="10">
    <source>
        <dbReference type="ARBA" id="ARBA00023137"/>
    </source>
</evidence>
<evidence type="ECO:0000256" key="9">
    <source>
        <dbReference type="ARBA" id="ARBA00022903"/>
    </source>
</evidence>
<dbReference type="Pfam" id="PF13614">
    <property type="entry name" value="AAA_31"/>
    <property type="match status" value="1"/>
</dbReference>
<keyword evidence="6" id="KW-0547">Nucleotide-binding</keyword>
<evidence type="ECO:0000256" key="2">
    <source>
        <dbReference type="ARBA" id="ARBA00007316"/>
    </source>
</evidence>
<name>A0ABW4B9I5_9LACO</name>
<keyword evidence="10" id="KW-0829">Tyrosine-protein kinase</keyword>
<comment type="catalytic activity">
    <reaction evidence="13">
        <text>L-tyrosyl-[protein] + ATP = O-phospho-L-tyrosyl-[protein] + ADP + H(+)</text>
        <dbReference type="Rhea" id="RHEA:10596"/>
        <dbReference type="Rhea" id="RHEA-COMP:10136"/>
        <dbReference type="Rhea" id="RHEA-COMP:20101"/>
        <dbReference type="ChEBI" id="CHEBI:15378"/>
        <dbReference type="ChEBI" id="CHEBI:30616"/>
        <dbReference type="ChEBI" id="CHEBI:46858"/>
        <dbReference type="ChEBI" id="CHEBI:61978"/>
        <dbReference type="ChEBI" id="CHEBI:456216"/>
        <dbReference type="EC" id="2.7.10.2"/>
    </reaction>
</comment>
<keyword evidence="5 15" id="KW-0808">Transferase</keyword>
<keyword evidence="11" id="KW-0270">Exopolysaccharide synthesis</keyword>
<dbReference type="Proteomes" id="UP001597249">
    <property type="component" value="Unassembled WGS sequence"/>
</dbReference>
<dbReference type="RefSeq" id="WP_125586245.1">
    <property type="nucleotide sequence ID" value="NZ_JBHTMO010000025.1"/>
</dbReference>
<comment type="pathway">
    <text evidence="1">Capsule biogenesis; capsule polysaccharide biosynthesis.</text>
</comment>
<proteinExistence type="inferred from homology"/>
<evidence type="ECO:0000256" key="13">
    <source>
        <dbReference type="ARBA" id="ARBA00051245"/>
    </source>
</evidence>
<keyword evidence="9" id="KW-0972">Capsule biogenesis/degradation</keyword>
<evidence type="ECO:0000256" key="12">
    <source>
        <dbReference type="ARBA" id="ARBA00024964"/>
    </source>
</evidence>
<evidence type="ECO:0000313" key="16">
    <source>
        <dbReference type="Proteomes" id="UP001597249"/>
    </source>
</evidence>
<evidence type="ECO:0000313" key="15">
    <source>
        <dbReference type="EMBL" id="MFD1393591.1"/>
    </source>
</evidence>
<evidence type="ECO:0000256" key="7">
    <source>
        <dbReference type="ARBA" id="ARBA00022777"/>
    </source>
</evidence>
<organism evidence="15 16">
    <name type="scientific">Lacticaseibacillus jixianensis</name>
    <dbReference type="NCBI Taxonomy" id="2486012"/>
    <lineage>
        <taxon>Bacteria</taxon>
        <taxon>Bacillati</taxon>
        <taxon>Bacillota</taxon>
        <taxon>Bacilli</taxon>
        <taxon>Lactobacillales</taxon>
        <taxon>Lactobacillaceae</taxon>
        <taxon>Lacticaseibacillus</taxon>
    </lineage>
</organism>
<dbReference type="InterPro" id="IPR025669">
    <property type="entry name" value="AAA_dom"/>
</dbReference>
<evidence type="ECO:0000256" key="11">
    <source>
        <dbReference type="ARBA" id="ARBA00023169"/>
    </source>
</evidence>
<dbReference type="PANTHER" id="PTHR32309">
    <property type="entry name" value="TYROSINE-PROTEIN KINASE"/>
    <property type="match status" value="1"/>
</dbReference>
<keyword evidence="7 15" id="KW-0418">Kinase</keyword>
<keyword evidence="8" id="KW-0067">ATP-binding</keyword>
<evidence type="ECO:0000256" key="6">
    <source>
        <dbReference type="ARBA" id="ARBA00022741"/>
    </source>
</evidence>
<dbReference type="Gene3D" id="3.40.50.300">
    <property type="entry name" value="P-loop containing nucleotide triphosphate hydrolases"/>
    <property type="match status" value="1"/>
</dbReference>
<feature type="domain" description="AAA" evidence="14">
    <location>
        <begin position="54"/>
        <end position="218"/>
    </location>
</feature>
<dbReference type="CDD" id="cd05387">
    <property type="entry name" value="BY-kinase"/>
    <property type="match status" value="1"/>
</dbReference>